<accession>X1GDJ4</accession>
<dbReference type="EMBL" id="BARU01011240">
    <property type="protein sequence ID" value="GAH42890.1"/>
    <property type="molecule type" value="Genomic_DNA"/>
</dbReference>
<sequence length="124" mass="14239">MLPGITVSYQNVWNVVASAQVMDQREICAEKIRAVSQRARYRDFYDLYFLLNDLEVAVDKAVEILRQKEIRTPVIAANIARNWSIAKEQMVRNLGSIYCSEEVANNEIEKLIQDINFEDIGATN</sequence>
<protein>
    <submittedName>
        <fullName evidence="1">Uncharacterized protein</fullName>
    </submittedName>
</protein>
<dbReference type="Pfam" id="PF08843">
    <property type="entry name" value="AbiEii"/>
    <property type="match status" value="1"/>
</dbReference>
<evidence type="ECO:0000313" key="1">
    <source>
        <dbReference type="EMBL" id="GAH42890.1"/>
    </source>
</evidence>
<proteinExistence type="predicted"/>
<reference evidence="1" key="1">
    <citation type="journal article" date="2014" name="Front. Microbiol.">
        <title>High frequency of phylogenetically diverse reductive dehalogenase-homologous genes in deep subseafloor sedimentary metagenomes.</title>
        <authorList>
            <person name="Kawai M."/>
            <person name="Futagami T."/>
            <person name="Toyoda A."/>
            <person name="Takaki Y."/>
            <person name="Nishi S."/>
            <person name="Hori S."/>
            <person name="Arai W."/>
            <person name="Tsubouchi T."/>
            <person name="Morono Y."/>
            <person name="Uchiyama I."/>
            <person name="Ito T."/>
            <person name="Fujiyama A."/>
            <person name="Inagaki F."/>
            <person name="Takami H."/>
        </authorList>
    </citation>
    <scope>NUCLEOTIDE SEQUENCE</scope>
    <source>
        <strain evidence="1">Expedition CK06-06</strain>
    </source>
</reference>
<comment type="caution">
    <text evidence="1">The sequence shown here is derived from an EMBL/GenBank/DDBJ whole genome shotgun (WGS) entry which is preliminary data.</text>
</comment>
<name>X1GDJ4_9ZZZZ</name>
<organism evidence="1">
    <name type="scientific">marine sediment metagenome</name>
    <dbReference type="NCBI Taxonomy" id="412755"/>
    <lineage>
        <taxon>unclassified sequences</taxon>
        <taxon>metagenomes</taxon>
        <taxon>ecological metagenomes</taxon>
    </lineage>
</organism>
<dbReference type="AlphaFoldDB" id="X1GDJ4"/>
<dbReference type="InterPro" id="IPR014942">
    <property type="entry name" value="AbiEii"/>
</dbReference>
<gene>
    <name evidence="1" type="ORF">S03H2_21170</name>
</gene>